<name>A0A1G8LE26_9RHOB</name>
<evidence type="ECO:0000313" key="8">
    <source>
        <dbReference type="Proteomes" id="UP000199093"/>
    </source>
</evidence>
<evidence type="ECO:0000256" key="4">
    <source>
        <dbReference type="ARBA" id="ARBA00023136"/>
    </source>
</evidence>
<dbReference type="Proteomes" id="UP000199093">
    <property type="component" value="Unassembled WGS sequence"/>
</dbReference>
<dbReference type="EMBL" id="FNEJ01000006">
    <property type="protein sequence ID" value="SDI53911.1"/>
    <property type="molecule type" value="Genomic_DNA"/>
</dbReference>
<dbReference type="OrthoDB" id="5293641at2"/>
<evidence type="ECO:0000256" key="3">
    <source>
        <dbReference type="ARBA" id="ARBA00022989"/>
    </source>
</evidence>
<dbReference type="Pfam" id="PF07298">
    <property type="entry name" value="NnrU"/>
    <property type="match status" value="1"/>
</dbReference>
<gene>
    <name evidence="7" type="ORF">SAMN04487993_1006107</name>
</gene>
<dbReference type="InterPro" id="IPR009915">
    <property type="entry name" value="NnrU_dom"/>
</dbReference>
<feature type="transmembrane region" description="Helical" evidence="5">
    <location>
        <begin position="32"/>
        <end position="51"/>
    </location>
</feature>
<evidence type="ECO:0000256" key="1">
    <source>
        <dbReference type="ARBA" id="ARBA00004141"/>
    </source>
</evidence>
<proteinExistence type="predicted"/>
<feature type="transmembrane region" description="Helical" evidence="5">
    <location>
        <begin position="155"/>
        <end position="175"/>
    </location>
</feature>
<comment type="subcellular location">
    <subcellularLocation>
        <location evidence="1">Membrane</location>
        <topology evidence="1">Multi-pass membrane protein</topology>
    </subcellularLocation>
</comment>
<protein>
    <submittedName>
        <fullName evidence="7">NnrU protein</fullName>
    </submittedName>
</protein>
<dbReference type="GO" id="GO:0016020">
    <property type="term" value="C:membrane"/>
    <property type="evidence" value="ECO:0007669"/>
    <property type="project" value="UniProtKB-SubCell"/>
</dbReference>
<organism evidence="7 8">
    <name type="scientific">Salipiger marinus</name>
    <dbReference type="NCBI Taxonomy" id="555512"/>
    <lineage>
        <taxon>Bacteria</taxon>
        <taxon>Pseudomonadati</taxon>
        <taxon>Pseudomonadota</taxon>
        <taxon>Alphaproteobacteria</taxon>
        <taxon>Rhodobacterales</taxon>
        <taxon>Roseobacteraceae</taxon>
        <taxon>Salipiger</taxon>
    </lineage>
</organism>
<evidence type="ECO:0000256" key="2">
    <source>
        <dbReference type="ARBA" id="ARBA00022692"/>
    </source>
</evidence>
<dbReference type="STRING" id="555512.SAMN04487993_1006107"/>
<dbReference type="AlphaFoldDB" id="A0A1G8LE26"/>
<reference evidence="7 8" key="1">
    <citation type="submission" date="2016-10" db="EMBL/GenBank/DDBJ databases">
        <authorList>
            <person name="de Groot N.N."/>
        </authorList>
    </citation>
    <scope>NUCLEOTIDE SEQUENCE [LARGE SCALE GENOMIC DNA]</scope>
    <source>
        <strain evidence="7 8">DSM 26424</strain>
    </source>
</reference>
<keyword evidence="2 5" id="KW-0812">Transmembrane</keyword>
<sequence length="181" mass="19414">MLILILGLLLWSGAHLWKRLAPAQRAAIGPKGRGLATAGILAGLVLMILGYRMADGAFVWGRHPATVGLNNLLTLFAVYLFAASGMKTAITARIRHPQLTAVKAWAVAHLLVNGDVPSFVLFGGLLAWAVVEVILINRQTPWTRPTGPFPARKEIMALVGTVIVYAAIVAVHYLLGYPTFG</sequence>
<feature type="transmembrane region" description="Helical" evidence="5">
    <location>
        <begin position="72"/>
        <end position="96"/>
    </location>
</feature>
<evidence type="ECO:0000256" key="5">
    <source>
        <dbReference type="SAM" id="Phobius"/>
    </source>
</evidence>
<feature type="transmembrane region" description="Helical" evidence="5">
    <location>
        <begin position="116"/>
        <end position="135"/>
    </location>
</feature>
<feature type="domain" description="NnrU" evidence="6">
    <location>
        <begin position="3"/>
        <end position="176"/>
    </location>
</feature>
<keyword evidence="3 5" id="KW-1133">Transmembrane helix</keyword>
<keyword evidence="8" id="KW-1185">Reference proteome</keyword>
<evidence type="ECO:0000313" key="7">
    <source>
        <dbReference type="EMBL" id="SDI53911.1"/>
    </source>
</evidence>
<evidence type="ECO:0000259" key="6">
    <source>
        <dbReference type="Pfam" id="PF07298"/>
    </source>
</evidence>
<accession>A0A1G8LE26</accession>
<dbReference type="RefSeq" id="WP_089845851.1">
    <property type="nucleotide sequence ID" value="NZ_FNEJ01000006.1"/>
</dbReference>
<keyword evidence="4 5" id="KW-0472">Membrane</keyword>